<evidence type="ECO:0000256" key="3">
    <source>
        <dbReference type="ARBA" id="ARBA00022771"/>
    </source>
</evidence>
<proteinExistence type="predicted"/>
<feature type="region of interest" description="Disordered" evidence="8">
    <location>
        <begin position="162"/>
        <end position="183"/>
    </location>
</feature>
<evidence type="ECO:0000256" key="5">
    <source>
        <dbReference type="ARBA" id="ARBA00023043"/>
    </source>
</evidence>
<dbReference type="PANTHER" id="PTHR24171:SF11">
    <property type="entry name" value="26S PROTEASOME NON-ATPASE REGULATORY SUBUNIT 10"/>
    <property type="match status" value="1"/>
</dbReference>
<dbReference type="PROSITE" id="PS50089">
    <property type="entry name" value="ZF_RING_2"/>
    <property type="match status" value="1"/>
</dbReference>
<keyword evidence="11" id="KW-1185">Reference proteome</keyword>
<dbReference type="Gene3D" id="1.25.40.20">
    <property type="entry name" value="Ankyrin repeat-containing domain"/>
    <property type="match status" value="1"/>
</dbReference>
<dbReference type="PANTHER" id="PTHR24171">
    <property type="entry name" value="ANKYRIN REPEAT DOMAIN-CONTAINING PROTEIN 39-RELATED"/>
    <property type="match status" value="1"/>
</dbReference>
<dbReference type="InterPro" id="IPR036770">
    <property type="entry name" value="Ankyrin_rpt-contain_sf"/>
</dbReference>
<reference evidence="10" key="1">
    <citation type="journal article" date="2020" name="bioRxiv">
        <title>Comparative genomics of Chlamydomonas.</title>
        <authorList>
            <person name="Craig R.J."/>
            <person name="Hasan A.R."/>
            <person name="Ness R.W."/>
            <person name="Keightley P.D."/>
        </authorList>
    </citation>
    <scope>NUCLEOTIDE SEQUENCE</scope>
    <source>
        <strain evidence="10">SAG 7.73</strain>
    </source>
</reference>
<dbReference type="InterPro" id="IPR013083">
    <property type="entry name" value="Znf_RING/FYVE/PHD"/>
</dbReference>
<dbReference type="AlphaFoldDB" id="A0A835SM93"/>
<dbReference type="SMART" id="SM00248">
    <property type="entry name" value="ANK"/>
    <property type="match status" value="2"/>
</dbReference>
<keyword evidence="1" id="KW-0479">Metal-binding</keyword>
<dbReference type="SUPFAM" id="SSF48403">
    <property type="entry name" value="Ankyrin repeat"/>
    <property type="match status" value="1"/>
</dbReference>
<evidence type="ECO:0000256" key="7">
    <source>
        <dbReference type="PROSITE-ProRule" id="PRU00175"/>
    </source>
</evidence>
<keyword evidence="4" id="KW-0862">Zinc</keyword>
<feature type="region of interest" description="Disordered" evidence="8">
    <location>
        <begin position="283"/>
        <end position="356"/>
    </location>
</feature>
<dbReference type="Gene3D" id="3.30.40.10">
    <property type="entry name" value="Zinc/RING finger domain, C3HC4 (zinc finger)"/>
    <property type="match status" value="1"/>
</dbReference>
<feature type="compositionally biased region" description="Low complexity" evidence="8">
    <location>
        <begin position="290"/>
        <end position="334"/>
    </location>
</feature>
<evidence type="ECO:0000256" key="8">
    <source>
        <dbReference type="SAM" id="MobiDB-lite"/>
    </source>
</evidence>
<dbReference type="GO" id="GO:0085020">
    <property type="term" value="P:protein K6-linked ubiquitination"/>
    <property type="evidence" value="ECO:0007669"/>
    <property type="project" value="TreeGrafter"/>
</dbReference>
<evidence type="ECO:0000259" key="9">
    <source>
        <dbReference type="PROSITE" id="PS50089"/>
    </source>
</evidence>
<dbReference type="Proteomes" id="UP000650467">
    <property type="component" value="Unassembled WGS sequence"/>
</dbReference>
<dbReference type="PROSITE" id="PS50088">
    <property type="entry name" value="ANK_REPEAT"/>
    <property type="match status" value="1"/>
</dbReference>
<dbReference type="InterPro" id="IPR017907">
    <property type="entry name" value="Znf_RING_CS"/>
</dbReference>
<feature type="repeat" description="ANK" evidence="6">
    <location>
        <begin position="42"/>
        <end position="74"/>
    </location>
</feature>
<dbReference type="PROSITE" id="PS00518">
    <property type="entry name" value="ZF_RING_1"/>
    <property type="match status" value="1"/>
</dbReference>
<dbReference type="Pfam" id="PF00023">
    <property type="entry name" value="Ank"/>
    <property type="match status" value="1"/>
</dbReference>
<gene>
    <name evidence="10" type="ORF">HXX76_013251</name>
</gene>
<keyword evidence="2" id="KW-0677">Repeat</keyword>
<evidence type="ECO:0000313" key="10">
    <source>
        <dbReference type="EMBL" id="KAG2426063.1"/>
    </source>
</evidence>
<dbReference type="InterPro" id="IPR002110">
    <property type="entry name" value="Ankyrin_rpt"/>
</dbReference>
<evidence type="ECO:0000313" key="11">
    <source>
        <dbReference type="Proteomes" id="UP000650467"/>
    </source>
</evidence>
<protein>
    <recommendedName>
        <fullName evidence="9">RING-type domain-containing protein</fullName>
    </recommendedName>
</protein>
<feature type="compositionally biased region" description="Low complexity" evidence="8">
    <location>
        <begin position="342"/>
        <end position="356"/>
    </location>
</feature>
<dbReference type="GO" id="GO:0004842">
    <property type="term" value="F:ubiquitin-protein transferase activity"/>
    <property type="evidence" value="ECO:0007669"/>
    <property type="project" value="TreeGrafter"/>
</dbReference>
<dbReference type="PROSITE" id="PS50297">
    <property type="entry name" value="ANK_REP_REGION"/>
    <property type="match status" value="1"/>
</dbReference>
<dbReference type="InterPro" id="IPR001841">
    <property type="entry name" value="Znf_RING"/>
</dbReference>
<evidence type="ECO:0000256" key="6">
    <source>
        <dbReference type="PROSITE-ProRule" id="PRU00023"/>
    </source>
</evidence>
<evidence type="ECO:0000256" key="2">
    <source>
        <dbReference type="ARBA" id="ARBA00022737"/>
    </source>
</evidence>
<feature type="compositionally biased region" description="Low complexity" evidence="8">
    <location>
        <begin position="169"/>
        <end position="183"/>
    </location>
</feature>
<dbReference type="OrthoDB" id="540610at2759"/>
<feature type="domain" description="RING-type" evidence="9">
    <location>
        <begin position="364"/>
        <end position="408"/>
    </location>
</feature>
<evidence type="ECO:0000256" key="4">
    <source>
        <dbReference type="ARBA" id="ARBA00022833"/>
    </source>
</evidence>
<dbReference type="SUPFAM" id="SSF57850">
    <property type="entry name" value="RING/U-box"/>
    <property type="match status" value="1"/>
</dbReference>
<keyword evidence="5 6" id="KW-0040">ANK repeat</keyword>
<keyword evidence="3 7" id="KW-0863">Zinc-finger</keyword>
<dbReference type="EMBL" id="JAEHOC010000050">
    <property type="protein sequence ID" value="KAG2426063.1"/>
    <property type="molecule type" value="Genomic_DNA"/>
</dbReference>
<accession>A0A835SM93</accession>
<dbReference type="GO" id="GO:0008270">
    <property type="term" value="F:zinc ion binding"/>
    <property type="evidence" value="ECO:0007669"/>
    <property type="project" value="UniProtKB-KW"/>
</dbReference>
<evidence type="ECO:0000256" key="1">
    <source>
        <dbReference type="ARBA" id="ARBA00022723"/>
    </source>
</evidence>
<organism evidence="10 11">
    <name type="scientific">Chlamydomonas incerta</name>
    <dbReference type="NCBI Taxonomy" id="51695"/>
    <lineage>
        <taxon>Eukaryota</taxon>
        <taxon>Viridiplantae</taxon>
        <taxon>Chlorophyta</taxon>
        <taxon>core chlorophytes</taxon>
        <taxon>Chlorophyceae</taxon>
        <taxon>CS clade</taxon>
        <taxon>Chlamydomonadales</taxon>
        <taxon>Chlamydomonadaceae</taxon>
        <taxon>Chlamydomonas</taxon>
    </lineage>
</organism>
<comment type="caution">
    <text evidence="10">The sequence shown here is derived from an EMBL/GenBank/DDBJ whole genome shotgun (WGS) entry which is preliminary data.</text>
</comment>
<sequence>MTPIHLAASAGRAHVVAHLCAWSAEHAPQRRSLVNLACGLGAQLTPLALACARRHAEVVAVLLRHGASITLRGHCVCLGTRLPHPGLSQYGLPPSAGTHATALHVAAAVPDNAPVAKLLLGFYLENVLVRARAPIYDPRLQRNGEGQRALELHVSSSLAAAVGDRRQRQAQPSAPASASTSSSSASASSLAMAAATAAAAQQHVSLAALLDPNTLLQDALPEVTRAATSLVGHRTLVNGNVPTLQQLAAAALAGRLSKSVEAASAGESDVPAIHLPVKAATSVPVPRCDSPSLPGSASCSRSSSGRSSAGGSSCASPAGSSCSGSSRSSSNGGSSSVGGRSGPKPSSASDSGGSSGVESESEQCCICADDVCTVRSSGCSHGVCSGCAKQLCKQVSAKLAPLRCPFCRDVVNGFVSC</sequence>
<name>A0A835SM93_CHLIN</name>